<proteinExistence type="predicted"/>
<dbReference type="EMBL" id="OOIL02000693">
    <property type="protein sequence ID" value="VFQ68512.1"/>
    <property type="molecule type" value="Genomic_DNA"/>
</dbReference>
<organism evidence="2 3">
    <name type="scientific">Cuscuta campestris</name>
    <dbReference type="NCBI Taxonomy" id="132261"/>
    <lineage>
        <taxon>Eukaryota</taxon>
        <taxon>Viridiplantae</taxon>
        <taxon>Streptophyta</taxon>
        <taxon>Embryophyta</taxon>
        <taxon>Tracheophyta</taxon>
        <taxon>Spermatophyta</taxon>
        <taxon>Magnoliopsida</taxon>
        <taxon>eudicotyledons</taxon>
        <taxon>Gunneridae</taxon>
        <taxon>Pentapetalae</taxon>
        <taxon>asterids</taxon>
        <taxon>lamiids</taxon>
        <taxon>Solanales</taxon>
        <taxon>Convolvulaceae</taxon>
        <taxon>Cuscuteae</taxon>
        <taxon>Cuscuta</taxon>
        <taxon>Cuscuta subgen. Grammica</taxon>
        <taxon>Cuscuta sect. Cleistogrammica</taxon>
    </lineage>
</organism>
<protein>
    <submittedName>
        <fullName evidence="2">Uncharacterized protein</fullName>
    </submittedName>
</protein>
<feature type="region of interest" description="Disordered" evidence="1">
    <location>
        <begin position="1"/>
        <end position="27"/>
    </location>
</feature>
<evidence type="ECO:0000313" key="2">
    <source>
        <dbReference type="EMBL" id="VFQ68512.1"/>
    </source>
</evidence>
<evidence type="ECO:0000256" key="1">
    <source>
        <dbReference type="SAM" id="MobiDB-lite"/>
    </source>
</evidence>
<keyword evidence="3" id="KW-1185">Reference proteome</keyword>
<gene>
    <name evidence="2" type="ORF">CCAM_LOCUS10288</name>
</gene>
<evidence type="ECO:0000313" key="3">
    <source>
        <dbReference type="Proteomes" id="UP000595140"/>
    </source>
</evidence>
<accession>A0A484L013</accession>
<dbReference type="Proteomes" id="UP000595140">
    <property type="component" value="Unassembled WGS sequence"/>
</dbReference>
<sequence>MRSAGEGAAAKFSPGAANPAAPPLPPPPRLLLFTSLRKRKRVKEAAAWFSRPALSLSGLYRRRKFAGQRKK</sequence>
<dbReference type="AlphaFoldDB" id="A0A484L013"/>
<name>A0A484L013_9ASTE</name>
<reference evidence="2 3" key="1">
    <citation type="submission" date="2018-04" db="EMBL/GenBank/DDBJ databases">
        <authorList>
            <person name="Vogel A."/>
        </authorList>
    </citation>
    <scope>NUCLEOTIDE SEQUENCE [LARGE SCALE GENOMIC DNA]</scope>
</reference>